<reference evidence="2 3" key="1">
    <citation type="submission" date="2019-04" db="EMBL/GenBank/DDBJ databases">
        <title>Friends and foes A comparative genomics study of 23 Aspergillus species from section Flavi.</title>
        <authorList>
            <consortium name="DOE Joint Genome Institute"/>
            <person name="Kjaerbolling I."/>
            <person name="Vesth T."/>
            <person name="Frisvad J.C."/>
            <person name="Nybo J.L."/>
            <person name="Theobald S."/>
            <person name="Kildgaard S."/>
            <person name="Isbrandt T."/>
            <person name="Kuo A."/>
            <person name="Sato A."/>
            <person name="Lyhne E.K."/>
            <person name="Kogle M.E."/>
            <person name="Wiebenga A."/>
            <person name="Kun R.S."/>
            <person name="Lubbers R.J."/>
            <person name="Makela M.R."/>
            <person name="Barry K."/>
            <person name="Chovatia M."/>
            <person name="Clum A."/>
            <person name="Daum C."/>
            <person name="Haridas S."/>
            <person name="He G."/>
            <person name="LaButti K."/>
            <person name="Lipzen A."/>
            <person name="Mondo S."/>
            <person name="Riley R."/>
            <person name="Salamov A."/>
            <person name="Simmons B.A."/>
            <person name="Magnuson J.K."/>
            <person name="Henrissat B."/>
            <person name="Mortensen U.H."/>
            <person name="Larsen T.O."/>
            <person name="Devries R.P."/>
            <person name="Grigoriev I.V."/>
            <person name="Machida M."/>
            <person name="Baker S.E."/>
            <person name="Andersen M.R."/>
        </authorList>
    </citation>
    <scope>NUCLEOTIDE SEQUENCE [LARGE SCALE GENOMIC DNA]</scope>
    <source>
        <strain evidence="2 3">IBT 18842</strain>
    </source>
</reference>
<keyword evidence="1" id="KW-0472">Membrane</keyword>
<dbReference type="Proteomes" id="UP000325780">
    <property type="component" value="Unassembled WGS sequence"/>
</dbReference>
<protein>
    <submittedName>
        <fullName evidence="2">Uncharacterized protein</fullName>
    </submittedName>
</protein>
<dbReference type="AlphaFoldDB" id="A0A5N6TNX7"/>
<proteinExistence type="predicted"/>
<keyword evidence="3" id="KW-1185">Reference proteome</keyword>
<organism evidence="2 3">
    <name type="scientific">Aspergillus avenaceus</name>
    <dbReference type="NCBI Taxonomy" id="36643"/>
    <lineage>
        <taxon>Eukaryota</taxon>
        <taxon>Fungi</taxon>
        <taxon>Dikarya</taxon>
        <taxon>Ascomycota</taxon>
        <taxon>Pezizomycotina</taxon>
        <taxon>Eurotiomycetes</taxon>
        <taxon>Eurotiomycetidae</taxon>
        <taxon>Eurotiales</taxon>
        <taxon>Aspergillaceae</taxon>
        <taxon>Aspergillus</taxon>
        <taxon>Aspergillus subgen. Circumdati</taxon>
    </lineage>
</organism>
<keyword evidence="1" id="KW-0812">Transmembrane</keyword>
<evidence type="ECO:0000256" key="1">
    <source>
        <dbReference type="SAM" id="Phobius"/>
    </source>
</evidence>
<evidence type="ECO:0000313" key="2">
    <source>
        <dbReference type="EMBL" id="KAE8148034.1"/>
    </source>
</evidence>
<name>A0A5N6TNX7_ASPAV</name>
<evidence type="ECO:0000313" key="3">
    <source>
        <dbReference type="Proteomes" id="UP000325780"/>
    </source>
</evidence>
<keyword evidence="1" id="KW-1133">Transmembrane helix</keyword>
<sequence>MCVYLYVLVLWERERGDKLTRVTKTELTLVFINLLYLYSATYHMSLSLSLSLFDREK</sequence>
<feature type="transmembrane region" description="Helical" evidence="1">
    <location>
        <begin position="29"/>
        <end position="53"/>
    </location>
</feature>
<dbReference type="EMBL" id="ML742178">
    <property type="protein sequence ID" value="KAE8148034.1"/>
    <property type="molecule type" value="Genomic_DNA"/>
</dbReference>
<accession>A0A5N6TNX7</accession>
<gene>
    <name evidence="2" type="ORF">BDV25DRAFT_159091</name>
</gene>